<keyword evidence="12" id="KW-0804">Transcription</keyword>
<feature type="binding site" evidence="17">
    <location>
        <position position="104"/>
    </location>
    <ligand>
        <name>Zn(2+)</name>
        <dbReference type="ChEBI" id="CHEBI:29105"/>
    </ligand>
</feature>
<evidence type="ECO:0000313" key="21">
    <source>
        <dbReference type="EMBL" id="KAF4085700.1"/>
    </source>
</evidence>
<feature type="domain" description="C2H2-type" evidence="19">
    <location>
        <begin position="407"/>
        <end position="434"/>
    </location>
</feature>
<evidence type="ECO:0000259" key="20">
    <source>
        <dbReference type="PROSITE" id="PS51915"/>
    </source>
</evidence>
<evidence type="ECO:0000256" key="11">
    <source>
        <dbReference type="ARBA" id="ARBA00023125"/>
    </source>
</evidence>
<keyword evidence="10" id="KW-0805">Transcription regulation</keyword>
<evidence type="ECO:0000256" key="3">
    <source>
        <dbReference type="ARBA" id="ARBA00004629"/>
    </source>
</evidence>
<feature type="region of interest" description="Disordered" evidence="18">
    <location>
        <begin position="209"/>
        <end position="334"/>
    </location>
</feature>
<evidence type="ECO:0000256" key="12">
    <source>
        <dbReference type="ARBA" id="ARBA00023163"/>
    </source>
</evidence>
<feature type="domain" description="C2H2-type" evidence="19">
    <location>
        <begin position="465"/>
        <end position="493"/>
    </location>
</feature>
<sequence>MKGRKGRAKRAKHSHSYPAETPKSTHTVAGRLNTEICRLCHGRFSARKLRRAFGLQPNPVPWPSSPERVESDHSTPRFCSDFQRLLGVSVRHDSTLSPYICSDCHAQFYQCHSILQAFRHRVNSTQSLNTEQCTSTWTPLTDEADPSSPPITSDPRCLLSLVSWTHEHAGSCSFTPGLQEVLEEQCGGAVRVVWSCRDGHSYTMDTGVWERHGDNAHPHNHKPITSRERNSAHTNTEQTQSSAYSHVHAQEPDGAQRRDPIPSPARRLEDSDLSDRNFSSEEEEETRKSSSEDGAHAAADKQASSKKTMSKEVKNLQPKERKKPGPKPGWKKKIKSEREELPTIYKCPHQGCTAVYRGVDGMKKHVKEHHEEVRERPCPHPGCNKVFMIDRYLQRHVKLIHTEVRNYICDQCGRTFKQRKHLSVHQMRHSGAKPLQCEVCGFQCRQRASLKYHMTKHKAEAELEFACSVCERRFEKAHNLNVHMSMVHPLLQENNAHTSDTS</sequence>
<evidence type="ECO:0000256" key="15">
    <source>
        <dbReference type="ARBA" id="ARBA00067232"/>
    </source>
</evidence>
<keyword evidence="6" id="KW-0677">Repeat</keyword>
<evidence type="ECO:0000256" key="18">
    <source>
        <dbReference type="SAM" id="MobiDB-lite"/>
    </source>
</evidence>
<proteinExistence type="predicted"/>
<dbReference type="Pfam" id="PF07776">
    <property type="entry name" value="zf-AD"/>
    <property type="match status" value="1"/>
</dbReference>
<feature type="compositionally biased region" description="Basic and acidic residues" evidence="18">
    <location>
        <begin position="309"/>
        <end position="319"/>
    </location>
</feature>
<comment type="function">
    <text evidence="1">May be involved in transcriptional regulation.</text>
</comment>
<evidence type="ECO:0000256" key="14">
    <source>
        <dbReference type="ARBA" id="ARBA00023328"/>
    </source>
</evidence>
<keyword evidence="22" id="KW-1185">Reference proteome</keyword>
<reference evidence="21 22" key="1">
    <citation type="submission" date="2020-02" db="EMBL/GenBank/DDBJ databases">
        <title>A chromosome-scale genome assembly of the black bullhead catfish (Ameiurus melas).</title>
        <authorList>
            <person name="Wen M."/>
            <person name="Zham M."/>
            <person name="Cabau C."/>
            <person name="Klopp C."/>
            <person name="Donnadieu C."/>
            <person name="Roques C."/>
            <person name="Bouchez O."/>
            <person name="Lampietro C."/>
            <person name="Jouanno E."/>
            <person name="Herpin A."/>
            <person name="Louis A."/>
            <person name="Berthelot C."/>
            <person name="Parey E."/>
            <person name="Roest-Crollius H."/>
            <person name="Braasch I."/>
            <person name="Postlethwait J."/>
            <person name="Robinson-Rechavi M."/>
            <person name="Echchiki A."/>
            <person name="Begum T."/>
            <person name="Montfort J."/>
            <person name="Schartl M."/>
            <person name="Bobe J."/>
            <person name="Guiguen Y."/>
        </authorList>
    </citation>
    <scope>NUCLEOTIDE SEQUENCE [LARGE SCALE GENOMIC DNA]</scope>
    <source>
        <strain evidence="21">M_S1</strain>
        <tissue evidence="21">Blood</tissue>
    </source>
</reference>
<dbReference type="FunFam" id="3.30.160.60:FF:000219">
    <property type="entry name" value="Zinc finger protein 276"/>
    <property type="match status" value="1"/>
</dbReference>
<name>A0A7J6ASD0_AMEME</name>
<dbReference type="PROSITE" id="PS51915">
    <property type="entry name" value="ZAD"/>
    <property type="match status" value="1"/>
</dbReference>
<dbReference type="GO" id="GO:0000776">
    <property type="term" value="C:kinetochore"/>
    <property type="evidence" value="ECO:0007669"/>
    <property type="project" value="UniProtKB-KW"/>
</dbReference>
<feature type="binding site" evidence="17">
    <location>
        <position position="101"/>
    </location>
    <ligand>
        <name>Zn(2+)</name>
        <dbReference type="ChEBI" id="CHEBI:29105"/>
    </ligand>
</feature>
<feature type="binding site" evidence="17">
    <location>
        <position position="40"/>
    </location>
    <ligand>
        <name>Zn(2+)</name>
        <dbReference type="ChEBI" id="CHEBI:29105"/>
    </ligand>
</feature>
<feature type="compositionally biased region" description="Basic and acidic residues" evidence="18">
    <location>
        <begin position="248"/>
        <end position="299"/>
    </location>
</feature>
<evidence type="ECO:0000313" key="22">
    <source>
        <dbReference type="Proteomes" id="UP000593565"/>
    </source>
</evidence>
<keyword evidence="9" id="KW-0995">Kinetochore</keyword>
<evidence type="ECO:0000259" key="19">
    <source>
        <dbReference type="PROSITE" id="PS50157"/>
    </source>
</evidence>
<evidence type="ECO:0000256" key="2">
    <source>
        <dbReference type="ARBA" id="ARBA00004123"/>
    </source>
</evidence>
<feature type="domain" description="ZAD" evidence="20">
    <location>
        <begin position="35"/>
        <end position="128"/>
    </location>
</feature>
<dbReference type="EMBL" id="JAAGNN010000008">
    <property type="protein sequence ID" value="KAF4085700.1"/>
    <property type="molecule type" value="Genomic_DNA"/>
</dbReference>
<protein>
    <recommendedName>
        <fullName evidence="15">Zinc finger protein 276</fullName>
    </recommendedName>
</protein>
<dbReference type="InterPro" id="IPR050888">
    <property type="entry name" value="ZnF_C2H2-type_TF"/>
</dbReference>
<feature type="binding site" evidence="17">
    <location>
        <position position="37"/>
    </location>
    <ligand>
        <name>Zn(2+)</name>
        <dbReference type="ChEBI" id="CHEBI:29105"/>
    </ligand>
</feature>
<dbReference type="InterPro" id="IPR012934">
    <property type="entry name" value="Znf_AD"/>
</dbReference>
<evidence type="ECO:0000256" key="17">
    <source>
        <dbReference type="PROSITE-ProRule" id="PRU01263"/>
    </source>
</evidence>
<evidence type="ECO:0000256" key="10">
    <source>
        <dbReference type="ARBA" id="ARBA00023015"/>
    </source>
</evidence>
<gene>
    <name evidence="21" type="ORF">AMELA_G00097810</name>
</gene>
<dbReference type="Gene3D" id="3.30.160.60">
    <property type="entry name" value="Classic Zinc Finger"/>
    <property type="match status" value="4"/>
</dbReference>
<dbReference type="GO" id="GO:0008270">
    <property type="term" value="F:zinc ion binding"/>
    <property type="evidence" value="ECO:0007669"/>
    <property type="project" value="UniProtKB-UniRule"/>
</dbReference>
<keyword evidence="4" id="KW-0158">Chromosome</keyword>
<evidence type="ECO:0000256" key="16">
    <source>
        <dbReference type="PROSITE-ProRule" id="PRU00042"/>
    </source>
</evidence>
<dbReference type="SUPFAM" id="SSF57667">
    <property type="entry name" value="beta-beta-alpha zinc fingers"/>
    <property type="match status" value="2"/>
</dbReference>
<feature type="domain" description="C2H2-type" evidence="19">
    <location>
        <begin position="376"/>
        <end position="406"/>
    </location>
</feature>
<dbReference type="Proteomes" id="UP000593565">
    <property type="component" value="Unassembled WGS sequence"/>
</dbReference>
<dbReference type="FunFam" id="3.30.160.60:FF:000503">
    <property type="entry name" value="Zinc finger protein 276"/>
    <property type="match status" value="1"/>
</dbReference>
<dbReference type="InterPro" id="IPR036236">
    <property type="entry name" value="Znf_C2H2_sf"/>
</dbReference>
<dbReference type="FunFam" id="3.30.160.60:FF:000400">
    <property type="entry name" value="Zinc finger protein 276"/>
    <property type="match status" value="1"/>
</dbReference>
<comment type="caution">
    <text evidence="21">The sequence shown here is derived from an EMBL/GenBank/DDBJ whole genome shotgun (WGS) entry which is preliminary data.</text>
</comment>
<evidence type="ECO:0000256" key="1">
    <source>
        <dbReference type="ARBA" id="ARBA00003767"/>
    </source>
</evidence>
<dbReference type="SMART" id="SM00355">
    <property type="entry name" value="ZnF_C2H2"/>
    <property type="match status" value="5"/>
</dbReference>
<feature type="compositionally biased region" description="Basic residues" evidence="18">
    <location>
        <begin position="320"/>
        <end position="334"/>
    </location>
</feature>
<dbReference type="GO" id="GO:0003677">
    <property type="term" value="F:DNA binding"/>
    <property type="evidence" value="ECO:0007669"/>
    <property type="project" value="UniProtKB-KW"/>
</dbReference>
<keyword evidence="8 17" id="KW-0862">Zinc</keyword>
<dbReference type="PANTHER" id="PTHR24406">
    <property type="entry name" value="TRANSCRIPTIONAL REPRESSOR CTCFL-RELATED"/>
    <property type="match status" value="1"/>
</dbReference>
<evidence type="ECO:0000256" key="7">
    <source>
        <dbReference type="ARBA" id="ARBA00022771"/>
    </source>
</evidence>
<keyword evidence="5 17" id="KW-0479">Metal-binding</keyword>
<dbReference type="AlphaFoldDB" id="A0A7J6ASD0"/>
<keyword evidence="7 16" id="KW-0863">Zinc-finger</keyword>
<dbReference type="InterPro" id="IPR013087">
    <property type="entry name" value="Znf_C2H2_type"/>
</dbReference>
<evidence type="ECO:0000256" key="9">
    <source>
        <dbReference type="ARBA" id="ARBA00022838"/>
    </source>
</evidence>
<feature type="region of interest" description="Disordered" evidence="18">
    <location>
        <begin position="1"/>
        <end position="25"/>
    </location>
</feature>
<keyword evidence="11" id="KW-0238">DNA-binding</keyword>
<organism evidence="21 22">
    <name type="scientific">Ameiurus melas</name>
    <name type="common">Black bullhead</name>
    <name type="synonym">Silurus melas</name>
    <dbReference type="NCBI Taxonomy" id="219545"/>
    <lineage>
        <taxon>Eukaryota</taxon>
        <taxon>Metazoa</taxon>
        <taxon>Chordata</taxon>
        <taxon>Craniata</taxon>
        <taxon>Vertebrata</taxon>
        <taxon>Euteleostomi</taxon>
        <taxon>Actinopterygii</taxon>
        <taxon>Neopterygii</taxon>
        <taxon>Teleostei</taxon>
        <taxon>Ostariophysi</taxon>
        <taxon>Siluriformes</taxon>
        <taxon>Ictaluridae</taxon>
        <taxon>Ameiurus</taxon>
    </lineage>
</organism>
<evidence type="ECO:0000256" key="5">
    <source>
        <dbReference type="ARBA" id="ARBA00022723"/>
    </source>
</evidence>
<dbReference type="GO" id="GO:0005634">
    <property type="term" value="C:nucleus"/>
    <property type="evidence" value="ECO:0007669"/>
    <property type="project" value="UniProtKB-SubCell"/>
</dbReference>
<evidence type="ECO:0000256" key="13">
    <source>
        <dbReference type="ARBA" id="ARBA00023242"/>
    </source>
</evidence>
<dbReference type="PROSITE" id="PS00028">
    <property type="entry name" value="ZINC_FINGER_C2H2_1"/>
    <property type="match status" value="4"/>
</dbReference>
<dbReference type="Pfam" id="PF00096">
    <property type="entry name" value="zf-C2H2"/>
    <property type="match status" value="2"/>
</dbReference>
<evidence type="ECO:0000256" key="4">
    <source>
        <dbReference type="ARBA" id="ARBA00022454"/>
    </source>
</evidence>
<feature type="domain" description="C2H2-type" evidence="19">
    <location>
        <begin position="435"/>
        <end position="462"/>
    </location>
</feature>
<feature type="compositionally biased region" description="Polar residues" evidence="18">
    <location>
        <begin position="232"/>
        <end position="244"/>
    </location>
</feature>
<evidence type="ECO:0000256" key="6">
    <source>
        <dbReference type="ARBA" id="ARBA00022737"/>
    </source>
</evidence>
<keyword evidence="13" id="KW-0539">Nucleus</keyword>
<feature type="compositionally biased region" description="Basic residues" evidence="18">
    <location>
        <begin position="1"/>
        <end position="15"/>
    </location>
</feature>
<keyword evidence="14" id="KW-0137">Centromere</keyword>
<evidence type="ECO:0000256" key="8">
    <source>
        <dbReference type="ARBA" id="ARBA00022833"/>
    </source>
</evidence>
<accession>A0A7J6ASD0</accession>
<comment type="subcellular location">
    <subcellularLocation>
        <location evidence="3">Chromosome</location>
        <location evidence="3">Centromere</location>
        <location evidence="3">Kinetochore</location>
    </subcellularLocation>
    <subcellularLocation>
        <location evidence="2">Nucleus</location>
    </subcellularLocation>
</comment>
<dbReference type="PROSITE" id="PS50157">
    <property type="entry name" value="ZINC_FINGER_C2H2_2"/>
    <property type="match status" value="4"/>
</dbReference>